<comment type="caution">
    <text evidence="2">The sequence shown here is derived from an EMBL/GenBank/DDBJ whole genome shotgun (WGS) entry which is preliminary data.</text>
</comment>
<feature type="compositionally biased region" description="Polar residues" evidence="1">
    <location>
        <begin position="90"/>
        <end position="103"/>
    </location>
</feature>
<reference evidence="2" key="2">
    <citation type="submission" date="2022-01" db="EMBL/GenBank/DDBJ databases">
        <authorList>
            <person name="Yamashiro T."/>
            <person name="Shiraishi A."/>
            <person name="Satake H."/>
            <person name="Nakayama K."/>
        </authorList>
    </citation>
    <scope>NUCLEOTIDE SEQUENCE</scope>
</reference>
<reference evidence="2" key="1">
    <citation type="journal article" date="2022" name="Int. J. Mol. Sci.">
        <title>Draft Genome of Tanacetum Coccineum: Genomic Comparison of Closely Related Tanacetum-Family Plants.</title>
        <authorList>
            <person name="Yamashiro T."/>
            <person name="Shiraishi A."/>
            <person name="Nakayama K."/>
            <person name="Satake H."/>
        </authorList>
    </citation>
    <scope>NUCLEOTIDE SEQUENCE</scope>
</reference>
<dbReference type="EMBL" id="BQNB010012025">
    <property type="protein sequence ID" value="GJS98206.1"/>
    <property type="molecule type" value="Genomic_DNA"/>
</dbReference>
<evidence type="ECO:0000313" key="3">
    <source>
        <dbReference type="Proteomes" id="UP001151760"/>
    </source>
</evidence>
<gene>
    <name evidence="2" type="ORF">Tco_0819376</name>
</gene>
<name>A0ABQ5A995_9ASTR</name>
<dbReference type="Proteomes" id="UP001151760">
    <property type="component" value="Unassembled WGS sequence"/>
</dbReference>
<organism evidence="2 3">
    <name type="scientific">Tanacetum coccineum</name>
    <dbReference type="NCBI Taxonomy" id="301880"/>
    <lineage>
        <taxon>Eukaryota</taxon>
        <taxon>Viridiplantae</taxon>
        <taxon>Streptophyta</taxon>
        <taxon>Embryophyta</taxon>
        <taxon>Tracheophyta</taxon>
        <taxon>Spermatophyta</taxon>
        <taxon>Magnoliopsida</taxon>
        <taxon>eudicotyledons</taxon>
        <taxon>Gunneridae</taxon>
        <taxon>Pentapetalae</taxon>
        <taxon>asterids</taxon>
        <taxon>campanulids</taxon>
        <taxon>Asterales</taxon>
        <taxon>Asteraceae</taxon>
        <taxon>Asteroideae</taxon>
        <taxon>Anthemideae</taxon>
        <taxon>Anthemidinae</taxon>
        <taxon>Tanacetum</taxon>
    </lineage>
</organism>
<keyword evidence="3" id="KW-1185">Reference proteome</keyword>
<feature type="compositionally biased region" description="Basic residues" evidence="1">
    <location>
        <begin position="51"/>
        <end position="62"/>
    </location>
</feature>
<proteinExistence type="predicted"/>
<sequence length="134" mass="15160">MKRTSAIRQLANDTALDSLLYGYIKYHKKTVKNGQARIRESEKYKAEARKVKPRSKSAKKSQKFSLYTKTRTNDAMTSESIQAMIDRAIQRNSTHTQDGESQSSGGGIRRPVQPARVLFLPDINKCQTLELQGN</sequence>
<accession>A0ABQ5A995</accession>
<evidence type="ECO:0000313" key="2">
    <source>
        <dbReference type="EMBL" id="GJS98206.1"/>
    </source>
</evidence>
<feature type="region of interest" description="Disordered" evidence="1">
    <location>
        <begin position="87"/>
        <end position="113"/>
    </location>
</feature>
<evidence type="ECO:0000256" key="1">
    <source>
        <dbReference type="SAM" id="MobiDB-lite"/>
    </source>
</evidence>
<protein>
    <submittedName>
        <fullName evidence="2">Uncharacterized protein</fullName>
    </submittedName>
</protein>
<feature type="region of interest" description="Disordered" evidence="1">
    <location>
        <begin position="43"/>
        <end position="64"/>
    </location>
</feature>